<proteinExistence type="predicted"/>
<sequence>MRLSVTGLGLVTSVGYGVVGSCTALRAGVSRPRPLLAFTVEEEPGEVTPVTGYPVVPFAEGFFQTGAWVRLASGAFEDLRDGAGLPSHTDTQFWHRTGLLALAPLIDNERFGWSLETLPDALKTAYLRPLLSLMEVPLREENARSLALGHCGLAVAFHQAEAMLSSRTVDRVLVLAADSYVDSESLAWLSSRHRLKSPQRHVGLMPGEAGAAILVERPTVARRRNAPTHVHIEAVALGTLPKPGATLAQLGRAFAQATQQVLAASTSTKPFQGDLFVDLNGEEWKAQAWGHAQVLLTDHVDFPRCRVLHPAESLGETGAAGAPVSLAMAAWAFFRGHATGESALVCSLSDAGQVASVLSTRAGATSSTG</sequence>
<reference evidence="1 2" key="2">
    <citation type="submission" date="2016-12" db="EMBL/GenBank/DDBJ databases">
        <title>Draft Genome Sequence of Cystobacter ferrugineus Strain Cbfe23.</title>
        <authorList>
            <person name="Akbar S."/>
            <person name="Dowd S.E."/>
            <person name="Stevens D.C."/>
        </authorList>
    </citation>
    <scope>NUCLEOTIDE SEQUENCE [LARGE SCALE GENOMIC DNA]</scope>
    <source>
        <strain evidence="1 2">Cbfe23</strain>
    </source>
</reference>
<keyword evidence="2" id="KW-1185">Reference proteome</keyword>
<gene>
    <name evidence="1" type="ORF">BON30_17080</name>
</gene>
<dbReference type="SUPFAM" id="SSF53901">
    <property type="entry name" value="Thiolase-like"/>
    <property type="match status" value="2"/>
</dbReference>
<evidence type="ECO:0008006" key="3">
    <source>
        <dbReference type="Google" id="ProtNLM"/>
    </source>
</evidence>
<comment type="caution">
    <text evidence="1">The sequence shown here is derived from an EMBL/GenBank/DDBJ whole genome shotgun (WGS) entry which is preliminary data.</text>
</comment>
<dbReference type="AlphaFoldDB" id="A0A1L9BAF3"/>
<dbReference type="OrthoDB" id="5522744at2"/>
<dbReference type="Proteomes" id="UP000182229">
    <property type="component" value="Unassembled WGS sequence"/>
</dbReference>
<accession>A0A1L9BAF3</accession>
<dbReference type="PROSITE" id="PS51257">
    <property type="entry name" value="PROKAR_LIPOPROTEIN"/>
    <property type="match status" value="1"/>
</dbReference>
<organism evidence="1 2">
    <name type="scientific">Cystobacter ferrugineus</name>
    <dbReference type="NCBI Taxonomy" id="83449"/>
    <lineage>
        <taxon>Bacteria</taxon>
        <taxon>Pseudomonadati</taxon>
        <taxon>Myxococcota</taxon>
        <taxon>Myxococcia</taxon>
        <taxon>Myxococcales</taxon>
        <taxon>Cystobacterineae</taxon>
        <taxon>Archangiaceae</taxon>
        <taxon>Cystobacter</taxon>
    </lineage>
</organism>
<dbReference type="STRING" id="83449.BON30_17080"/>
<evidence type="ECO:0000313" key="1">
    <source>
        <dbReference type="EMBL" id="OJH39242.1"/>
    </source>
</evidence>
<name>A0A1L9BAF3_9BACT</name>
<protein>
    <recommendedName>
        <fullName evidence="3">Beta-ketoacyl synthase N-terminal domain-containing protein</fullName>
    </recommendedName>
</protein>
<dbReference type="Gene3D" id="3.40.47.10">
    <property type="match status" value="1"/>
</dbReference>
<evidence type="ECO:0000313" key="2">
    <source>
        <dbReference type="Proteomes" id="UP000182229"/>
    </source>
</evidence>
<dbReference type="EMBL" id="MPIN01000004">
    <property type="protein sequence ID" value="OJH39242.1"/>
    <property type="molecule type" value="Genomic_DNA"/>
</dbReference>
<dbReference type="InterPro" id="IPR016039">
    <property type="entry name" value="Thiolase-like"/>
</dbReference>
<dbReference type="GO" id="GO:0016746">
    <property type="term" value="F:acyltransferase activity"/>
    <property type="evidence" value="ECO:0007669"/>
    <property type="project" value="InterPro"/>
</dbReference>
<reference evidence="2" key="1">
    <citation type="submission" date="2016-11" db="EMBL/GenBank/DDBJ databases">
        <authorList>
            <person name="Shukria A."/>
            <person name="Stevens D.C."/>
        </authorList>
    </citation>
    <scope>NUCLEOTIDE SEQUENCE [LARGE SCALE GENOMIC DNA]</scope>
    <source>
        <strain evidence="2">Cbfe23</strain>
    </source>
</reference>